<dbReference type="Gene3D" id="6.10.140.530">
    <property type="match status" value="5"/>
</dbReference>
<organism evidence="2">
    <name type="scientific">Odontella aurita</name>
    <dbReference type="NCBI Taxonomy" id="265563"/>
    <lineage>
        <taxon>Eukaryota</taxon>
        <taxon>Sar</taxon>
        <taxon>Stramenopiles</taxon>
        <taxon>Ochrophyta</taxon>
        <taxon>Bacillariophyta</taxon>
        <taxon>Mediophyceae</taxon>
        <taxon>Biddulphiophycidae</taxon>
        <taxon>Eupodiscales</taxon>
        <taxon>Odontellaceae</taxon>
        <taxon>Odontella</taxon>
    </lineage>
</organism>
<dbReference type="EMBL" id="HBKQ01035477">
    <property type="protein sequence ID" value="CAE2256484.1"/>
    <property type="molecule type" value="Transcribed_RNA"/>
</dbReference>
<feature type="domain" description="Helicase-associated" evidence="1">
    <location>
        <begin position="288"/>
        <end position="353"/>
    </location>
</feature>
<feature type="domain" description="Helicase-associated" evidence="1">
    <location>
        <begin position="451"/>
        <end position="520"/>
    </location>
</feature>
<feature type="domain" description="Helicase-associated" evidence="1">
    <location>
        <begin position="370"/>
        <end position="417"/>
    </location>
</feature>
<evidence type="ECO:0000259" key="1">
    <source>
        <dbReference type="Pfam" id="PF03457"/>
    </source>
</evidence>
<dbReference type="InterPro" id="IPR005114">
    <property type="entry name" value="Helicase_assoc"/>
</dbReference>
<feature type="domain" description="Helicase-associated" evidence="1">
    <location>
        <begin position="203"/>
        <end position="273"/>
    </location>
</feature>
<gene>
    <name evidence="2" type="ORF">OAUR00152_LOCUS24369</name>
</gene>
<name>A0A7S4J9B2_9STRA</name>
<dbReference type="PANTHER" id="PTHR33418">
    <property type="entry name" value="HELICASE-ASSOCIATED"/>
    <property type="match status" value="1"/>
</dbReference>
<dbReference type="AlphaFoldDB" id="A0A7S4J9B2"/>
<dbReference type="Pfam" id="PF03457">
    <property type="entry name" value="HA"/>
    <property type="match status" value="5"/>
</dbReference>
<protein>
    <recommendedName>
        <fullName evidence="1">Helicase-associated domain-containing protein</fullName>
    </recommendedName>
</protein>
<feature type="domain" description="Helicase-associated" evidence="1">
    <location>
        <begin position="118"/>
        <end position="188"/>
    </location>
</feature>
<dbReference type="PANTHER" id="PTHR33418:SF1">
    <property type="entry name" value="HELICASE-ASSOCIATED DOMAIN-CONTAINING PROTEIN"/>
    <property type="match status" value="1"/>
</dbReference>
<evidence type="ECO:0000313" key="2">
    <source>
        <dbReference type="EMBL" id="CAE2256484.1"/>
    </source>
</evidence>
<accession>A0A7S4J9B2</accession>
<proteinExistence type="predicted"/>
<sequence length="543" mass="62021">MAASPPLTDGATSALTEMRERSLAIIHVADRLGAGSFAFSFAGVYAGIVKQEAALMRAEASRIIEVVDGIIPPALSTPNQDVAGASSAANKNAPEGSSVVSQDMADALALLTPNLRADRGWEYMLASLAEFKRTHGHTRVPAKEVNRDGKRLGAWVTQQRVFYRQLKAGSKTDSITEERIATLNLMGFEWEVQRDVALQEHVESAWGANYKLLLCFHEKNGHCRVPQSRIHKLYDPKLAQWVTKQRREYNNMQSGKKHFLTNERVSRLEALSFDFVVTPDMHSREKYDTDWKEMYSQLQDFKRLHGHLRVPCRDDTVKLARWISTQRMRYKKRQKGEKSTLSDDEIKELENIGIEWSVPLGRIAGKSNEPQWDAFYAELCKYKTEYGHCRIPFTAQSQHYKLHRWLSKQKAKVRKLEKLGVFASDDDETLPEGESGSRTVRHSLESASMPHSERWEVMFSELQEYVLEHGHCRIANNATAGYSRLLGWCANQRKVWKKYQVGQKSSLTDEKIKRLESLGFDFTPRRQKKIQARSQENTTSEGE</sequence>
<reference evidence="2" key="1">
    <citation type="submission" date="2021-01" db="EMBL/GenBank/DDBJ databases">
        <authorList>
            <person name="Corre E."/>
            <person name="Pelletier E."/>
            <person name="Niang G."/>
            <person name="Scheremetjew M."/>
            <person name="Finn R."/>
            <person name="Kale V."/>
            <person name="Holt S."/>
            <person name="Cochrane G."/>
            <person name="Meng A."/>
            <person name="Brown T."/>
            <person name="Cohen L."/>
        </authorList>
    </citation>
    <scope>NUCLEOTIDE SEQUENCE</scope>
    <source>
        <strain evidence="2">Isolate 1302-5</strain>
    </source>
</reference>